<dbReference type="AlphaFoldDB" id="A0AAW8D748"/>
<dbReference type="RefSeq" id="WP_307686993.1">
    <property type="nucleotide sequence ID" value="NZ_JAUSRD010000021.1"/>
</dbReference>
<name>A0AAW8D748_9BURK</name>
<sequence length="339" mass="36110">MHDTDLQVLRALHAWRVADKPALLATMMRSEGRDAKQPISLLAMSASGDTVGSGLNGIQDELLKHVRGSDLLSRSSPPQLLRHEIDSEQAQSFGWPCGGILEVLLEFSPSVASLGEMLGLIDAGLRVRRNISLADGTVTLSLEDYLPVLEQPLRISVGFGPAFRLLLLGGGALSADVAHLALMCGFKVAVCDERPHHTPAGGVDWMRNAPDEAVRRFRPDCNSAVVAIALDTPRIDAALLEALHTDAMYIGSIGSQRSAESLRARLEASARLAPQVLDRLRGPIGLYFDSLSPAEIALSVMTELVATKNGVASSFGGTSIGPETRSRHVGGVLTDAPDF</sequence>
<protein>
    <submittedName>
        <fullName evidence="2">Xanthine dehydrogenase accessory factor</fullName>
    </submittedName>
</protein>
<dbReference type="InterPro" id="IPR052698">
    <property type="entry name" value="MoCofactor_Util/Proc"/>
</dbReference>
<comment type="caution">
    <text evidence="2">The sequence shown here is derived from an EMBL/GenBank/DDBJ whole genome shotgun (WGS) entry which is preliminary data.</text>
</comment>
<feature type="domain" description="XdhC Rossmann" evidence="1">
    <location>
        <begin position="165"/>
        <end position="304"/>
    </location>
</feature>
<organism evidence="2 3">
    <name type="scientific">Variovorax boronicumulans</name>
    <dbReference type="NCBI Taxonomy" id="436515"/>
    <lineage>
        <taxon>Bacteria</taxon>
        <taxon>Pseudomonadati</taxon>
        <taxon>Pseudomonadota</taxon>
        <taxon>Betaproteobacteria</taxon>
        <taxon>Burkholderiales</taxon>
        <taxon>Comamonadaceae</taxon>
        <taxon>Variovorax</taxon>
    </lineage>
</organism>
<dbReference type="Proteomes" id="UP001242045">
    <property type="component" value="Unassembled WGS sequence"/>
</dbReference>
<dbReference type="PANTHER" id="PTHR30388">
    <property type="entry name" value="ALDEHYDE OXIDOREDUCTASE MOLYBDENUM COFACTOR ASSEMBLY PROTEIN"/>
    <property type="match status" value="1"/>
</dbReference>
<evidence type="ECO:0000313" key="2">
    <source>
        <dbReference type="EMBL" id="MDP9896837.1"/>
    </source>
</evidence>
<accession>A0AAW8D748</accession>
<gene>
    <name evidence="2" type="ORF">J2W31_005978</name>
</gene>
<dbReference type="InterPro" id="IPR027051">
    <property type="entry name" value="XdhC_Rossmann_dom"/>
</dbReference>
<proteinExistence type="predicted"/>
<dbReference type="Gene3D" id="3.40.50.720">
    <property type="entry name" value="NAD(P)-binding Rossmann-like Domain"/>
    <property type="match status" value="1"/>
</dbReference>
<reference evidence="2" key="1">
    <citation type="submission" date="2023-07" db="EMBL/GenBank/DDBJ databases">
        <title>Sorghum-associated microbial communities from plants grown in Nebraska, USA.</title>
        <authorList>
            <person name="Schachtman D."/>
        </authorList>
    </citation>
    <scope>NUCLEOTIDE SEQUENCE</scope>
    <source>
        <strain evidence="2">DS3754</strain>
    </source>
</reference>
<dbReference type="Pfam" id="PF13478">
    <property type="entry name" value="XdhC_C"/>
    <property type="match status" value="1"/>
</dbReference>
<evidence type="ECO:0000259" key="1">
    <source>
        <dbReference type="Pfam" id="PF13478"/>
    </source>
</evidence>
<dbReference type="EMBL" id="JAUSRD010000021">
    <property type="protein sequence ID" value="MDP9896837.1"/>
    <property type="molecule type" value="Genomic_DNA"/>
</dbReference>
<dbReference type="PANTHER" id="PTHR30388:SF4">
    <property type="entry name" value="MOLYBDENUM COFACTOR INSERTION CHAPERONE PAOD"/>
    <property type="match status" value="1"/>
</dbReference>
<evidence type="ECO:0000313" key="3">
    <source>
        <dbReference type="Proteomes" id="UP001242045"/>
    </source>
</evidence>